<evidence type="ECO:0000313" key="2">
    <source>
        <dbReference type="EMBL" id="GFA49680.1"/>
    </source>
</evidence>
<comment type="caution">
    <text evidence="2">The sequence shown here is derived from an EMBL/GenBank/DDBJ whole genome shotgun (WGS) entry which is preliminary data.</text>
</comment>
<proteinExistence type="predicted"/>
<gene>
    <name evidence="2" type="ORF">Tci_621652</name>
</gene>
<organism evidence="2">
    <name type="scientific">Tanacetum cinerariifolium</name>
    <name type="common">Dalmatian daisy</name>
    <name type="synonym">Chrysanthemum cinerariifolium</name>
    <dbReference type="NCBI Taxonomy" id="118510"/>
    <lineage>
        <taxon>Eukaryota</taxon>
        <taxon>Viridiplantae</taxon>
        <taxon>Streptophyta</taxon>
        <taxon>Embryophyta</taxon>
        <taxon>Tracheophyta</taxon>
        <taxon>Spermatophyta</taxon>
        <taxon>Magnoliopsida</taxon>
        <taxon>eudicotyledons</taxon>
        <taxon>Gunneridae</taxon>
        <taxon>Pentapetalae</taxon>
        <taxon>asterids</taxon>
        <taxon>campanulids</taxon>
        <taxon>Asterales</taxon>
        <taxon>Asteraceae</taxon>
        <taxon>Asteroideae</taxon>
        <taxon>Anthemideae</taxon>
        <taxon>Anthemidinae</taxon>
        <taxon>Tanacetum</taxon>
    </lineage>
</organism>
<name>A0A699JRV9_TANCI</name>
<accession>A0A699JRV9</accession>
<dbReference type="Pfam" id="PF14223">
    <property type="entry name" value="Retrotran_gag_2"/>
    <property type="match status" value="1"/>
</dbReference>
<protein>
    <recommendedName>
        <fullName evidence="3">Integrase, catalytic region, zinc finger, CCHC-type, peptidase aspartic, catalytic</fullName>
    </recommendedName>
</protein>
<feature type="compositionally biased region" description="Low complexity" evidence="1">
    <location>
        <begin position="41"/>
        <end position="52"/>
    </location>
</feature>
<evidence type="ECO:0008006" key="3">
    <source>
        <dbReference type="Google" id="ProtNLM"/>
    </source>
</evidence>
<dbReference type="AlphaFoldDB" id="A0A699JRV9"/>
<feature type="compositionally biased region" description="Polar residues" evidence="1">
    <location>
        <begin position="17"/>
        <end position="27"/>
    </location>
</feature>
<sequence>MLAICAADMPVVFKAPKTTSKAESVSQGIKPGAKPEHKKLSTSSKQPSVSSKEAIKEDQQATGGPTFLGVTSEARANPQLNNGTDPLVLVDQTKSVSEGLETILTQPRIGKRAISIARWYVYNMSRDVLTVGSTMRIPLLYRGEYSQWVERFMNYLEEQTDGEAIINSIKNGDKPLPRVTQVSIDGTTSTEQPPLKDKSMWSNQEKRIQKIDRLVRCLLIQGLSNDIYSLIDSNMTAKDLWDDLARHMLGYEYGEQDRKAAVLYEYETFKATEGELLLDTYI</sequence>
<dbReference type="EMBL" id="BKCJ010434298">
    <property type="protein sequence ID" value="GFA49680.1"/>
    <property type="molecule type" value="Genomic_DNA"/>
</dbReference>
<reference evidence="2" key="1">
    <citation type="journal article" date="2019" name="Sci. Rep.">
        <title>Draft genome of Tanacetum cinerariifolium, the natural source of mosquito coil.</title>
        <authorList>
            <person name="Yamashiro T."/>
            <person name="Shiraishi A."/>
            <person name="Satake H."/>
            <person name="Nakayama K."/>
        </authorList>
    </citation>
    <scope>NUCLEOTIDE SEQUENCE</scope>
</reference>
<feature type="region of interest" description="Disordered" evidence="1">
    <location>
        <begin position="17"/>
        <end position="67"/>
    </location>
</feature>
<evidence type="ECO:0000256" key="1">
    <source>
        <dbReference type="SAM" id="MobiDB-lite"/>
    </source>
</evidence>